<organism evidence="3 4">
    <name type="scientific">Paenibacillus arenilitoris</name>
    <dbReference type="NCBI Taxonomy" id="2772299"/>
    <lineage>
        <taxon>Bacteria</taxon>
        <taxon>Bacillati</taxon>
        <taxon>Bacillota</taxon>
        <taxon>Bacilli</taxon>
        <taxon>Bacillales</taxon>
        <taxon>Paenibacillaceae</taxon>
        <taxon>Paenibacillus</taxon>
    </lineage>
</organism>
<evidence type="ECO:0000256" key="1">
    <source>
        <dbReference type="SAM" id="Coils"/>
    </source>
</evidence>
<dbReference type="Gene3D" id="1.20.5.340">
    <property type="match status" value="1"/>
</dbReference>
<evidence type="ECO:0000256" key="2">
    <source>
        <dbReference type="SAM" id="Phobius"/>
    </source>
</evidence>
<feature type="transmembrane region" description="Helical" evidence="2">
    <location>
        <begin position="17"/>
        <end position="38"/>
    </location>
</feature>
<evidence type="ECO:0000313" key="3">
    <source>
        <dbReference type="EMBL" id="MBD2870737.1"/>
    </source>
</evidence>
<proteinExistence type="predicted"/>
<evidence type="ECO:0000313" key="4">
    <source>
        <dbReference type="Proteomes" id="UP000632125"/>
    </source>
</evidence>
<keyword evidence="2" id="KW-1133">Transmembrane helix</keyword>
<accession>A0A927H7N9</accession>
<keyword evidence="1" id="KW-0175">Coiled coil</keyword>
<dbReference type="AlphaFoldDB" id="A0A927H7N9"/>
<dbReference type="Proteomes" id="UP000632125">
    <property type="component" value="Unassembled WGS sequence"/>
</dbReference>
<dbReference type="RefSeq" id="WP_190863920.1">
    <property type="nucleotide sequence ID" value="NZ_JACXIY010000023.1"/>
</dbReference>
<comment type="caution">
    <text evidence="3">The sequence shown here is derived from an EMBL/GenBank/DDBJ whole genome shotgun (WGS) entry which is preliminary data.</text>
</comment>
<keyword evidence="4" id="KW-1185">Reference proteome</keyword>
<dbReference type="SUPFAM" id="SSF158791">
    <property type="entry name" value="MgtE N-terminal domain-like"/>
    <property type="match status" value="1"/>
</dbReference>
<protein>
    <submittedName>
        <fullName evidence="3">MgtE protein</fullName>
    </submittedName>
</protein>
<gene>
    <name evidence="3" type="ORF">IDH41_19315</name>
</gene>
<reference evidence="3" key="1">
    <citation type="submission" date="2020-09" db="EMBL/GenBank/DDBJ databases">
        <title>A novel bacterium of genus Paenibacillus, isolated from South China Sea.</title>
        <authorList>
            <person name="Huang H."/>
            <person name="Mo K."/>
            <person name="Hu Y."/>
        </authorList>
    </citation>
    <scope>NUCLEOTIDE SEQUENCE</scope>
    <source>
        <strain evidence="3">IB182493</strain>
    </source>
</reference>
<keyword evidence="2" id="KW-0472">Membrane</keyword>
<dbReference type="EMBL" id="JACXIY010000023">
    <property type="protein sequence ID" value="MBD2870737.1"/>
    <property type="molecule type" value="Genomic_DNA"/>
</dbReference>
<name>A0A927H7N9_9BACL</name>
<feature type="coiled-coil region" evidence="1">
    <location>
        <begin position="70"/>
        <end position="125"/>
    </location>
</feature>
<keyword evidence="2" id="KW-0812">Transmembrane</keyword>
<sequence>MAGPETEKQGYSAMERLMFLMTPVLFAIVLLGVLYTLFNMDFRNKMLEVGNNVPLLKDVLPEPKVAGAILDDEEIKSANLSAKIADLQAQLTAIESELAAANQAKSTLEQEVNGLKADNTQLKASSEEQLLEDEQYQAKIQELSGMFSKITPSKAAPILQSMTLEEMVLVFANMRADDRVRIMEKMNPQTAADAAMMLKDNVTAKDLQIAALQARLNKQTPAETKTPSTVLDQEQLGATFTAMDAKSAAELLIKMAEVSPSKVLRILNAVDDQTRSGILAEMSGINDAIAAQLVSKLMTGT</sequence>